<feature type="domain" description="Peptidase M28" evidence="2">
    <location>
        <begin position="116"/>
        <end position="309"/>
    </location>
</feature>
<name>A0A4S8I3M0_9BACT</name>
<proteinExistence type="predicted"/>
<dbReference type="OrthoDB" id="9764939at2"/>
<dbReference type="Proteomes" id="UP000306918">
    <property type="component" value="Unassembled WGS sequence"/>
</dbReference>
<evidence type="ECO:0000313" key="4">
    <source>
        <dbReference type="Proteomes" id="UP000306918"/>
    </source>
</evidence>
<dbReference type="Pfam" id="PF04389">
    <property type="entry name" value="Peptidase_M28"/>
    <property type="match status" value="1"/>
</dbReference>
<dbReference type="PANTHER" id="PTHR12147">
    <property type="entry name" value="METALLOPEPTIDASE M28 FAMILY MEMBER"/>
    <property type="match status" value="1"/>
</dbReference>
<dbReference type="GO" id="GO:0006508">
    <property type="term" value="P:proteolysis"/>
    <property type="evidence" value="ECO:0007669"/>
    <property type="project" value="InterPro"/>
</dbReference>
<dbReference type="GO" id="GO:0008235">
    <property type="term" value="F:metalloexopeptidase activity"/>
    <property type="evidence" value="ECO:0007669"/>
    <property type="project" value="InterPro"/>
</dbReference>
<dbReference type="SUPFAM" id="SSF53187">
    <property type="entry name" value="Zn-dependent exopeptidases"/>
    <property type="match status" value="1"/>
</dbReference>
<keyword evidence="4" id="KW-1185">Reference proteome</keyword>
<evidence type="ECO:0000256" key="1">
    <source>
        <dbReference type="SAM" id="Phobius"/>
    </source>
</evidence>
<accession>A0A4S8I3M0</accession>
<feature type="transmembrane region" description="Helical" evidence="1">
    <location>
        <begin position="12"/>
        <end position="31"/>
    </location>
</feature>
<dbReference type="AlphaFoldDB" id="A0A4S8I3M0"/>
<comment type="caution">
    <text evidence="3">The sequence shown here is derived from an EMBL/GenBank/DDBJ whole genome shotgun (WGS) entry which is preliminary data.</text>
</comment>
<dbReference type="RefSeq" id="WP_136576153.1">
    <property type="nucleotide sequence ID" value="NZ_STFF01000001.1"/>
</dbReference>
<keyword evidence="1" id="KW-1133">Transmembrane helix</keyword>
<sequence length="326" mass="36380">MITLFTSCAKKITRAAIAGLAFASVTIIITGCPPNKENKKNTGTTNLLINIDSTTLIHHFAYLSSAALEGRETATPGNQLAREYIVKVFDSLRLAKAGDSFLQPFPYGTNNQQGTNIIGVIKGYQYEKNYLAITAHYDHLGKRNGDIYYGADDNASGTAALLAMAQYFKQHPPKHSLLFVAFDAEEKGLVGSKYFVANCPIPLRSIMLNVNMDMISRNDSNEIFATGIYHYPFLKKYVDSIQPFTPVHIRFGHDGEKAGSHDWTNQSDHFPFHQNSIPYLYFGVEDHADYHRPGDTYDKVNKSFYYQVCTMITAVASVIDHPDVVQ</sequence>
<dbReference type="InterPro" id="IPR007484">
    <property type="entry name" value="Peptidase_M28"/>
</dbReference>
<gene>
    <name evidence="3" type="ORF">FAM09_06075</name>
</gene>
<organism evidence="3 4">
    <name type="scientific">Niastella caeni</name>
    <dbReference type="NCBI Taxonomy" id="2569763"/>
    <lineage>
        <taxon>Bacteria</taxon>
        <taxon>Pseudomonadati</taxon>
        <taxon>Bacteroidota</taxon>
        <taxon>Chitinophagia</taxon>
        <taxon>Chitinophagales</taxon>
        <taxon>Chitinophagaceae</taxon>
        <taxon>Niastella</taxon>
    </lineage>
</organism>
<protein>
    <submittedName>
        <fullName evidence="3">M28 family peptidase</fullName>
    </submittedName>
</protein>
<dbReference type="PANTHER" id="PTHR12147:SF26">
    <property type="entry name" value="PEPTIDASE M28 DOMAIN-CONTAINING PROTEIN"/>
    <property type="match status" value="1"/>
</dbReference>
<keyword evidence="1" id="KW-0472">Membrane</keyword>
<dbReference type="EMBL" id="STFF01000001">
    <property type="protein sequence ID" value="THU41664.1"/>
    <property type="molecule type" value="Genomic_DNA"/>
</dbReference>
<dbReference type="InterPro" id="IPR045175">
    <property type="entry name" value="M28_fam"/>
</dbReference>
<evidence type="ECO:0000313" key="3">
    <source>
        <dbReference type="EMBL" id="THU41664.1"/>
    </source>
</evidence>
<dbReference type="Gene3D" id="3.40.630.10">
    <property type="entry name" value="Zn peptidases"/>
    <property type="match status" value="1"/>
</dbReference>
<reference evidence="3 4" key="1">
    <citation type="submission" date="2019-04" db="EMBL/GenBank/DDBJ databases">
        <title>Niastella caeni sp. nov., isolated from activated sludge.</title>
        <authorList>
            <person name="Sheng M."/>
        </authorList>
    </citation>
    <scope>NUCLEOTIDE SEQUENCE [LARGE SCALE GENOMIC DNA]</scope>
    <source>
        <strain evidence="3 4">HX-2-15</strain>
    </source>
</reference>
<keyword evidence="1" id="KW-0812">Transmembrane</keyword>
<evidence type="ECO:0000259" key="2">
    <source>
        <dbReference type="Pfam" id="PF04389"/>
    </source>
</evidence>